<keyword evidence="2" id="KW-0812">Transmembrane</keyword>
<keyword evidence="4" id="KW-1185">Reference proteome</keyword>
<evidence type="ECO:0000256" key="2">
    <source>
        <dbReference type="SAM" id="Phobius"/>
    </source>
</evidence>
<feature type="compositionally biased region" description="Basic and acidic residues" evidence="1">
    <location>
        <begin position="203"/>
        <end position="216"/>
    </location>
</feature>
<evidence type="ECO:0000313" key="3">
    <source>
        <dbReference type="EMBL" id="CAF9929912.1"/>
    </source>
</evidence>
<feature type="compositionally biased region" description="Polar residues" evidence="1">
    <location>
        <begin position="344"/>
        <end position="355"/>
    </location>
</feature>
<keyword evidence="2" id="KW-1133">Transmembrane helix</keyword>
<feature type="transmembrane region" description="Helical" evidence="2">
    <location>
        <begin position="68"/>
        <end position="89"/>
    </location>
</feature>
<feature type="region of interest" description="Disordered" evidence="1">
    <location>
        <begin position="338"/>
        <end position="366"/>
    </location>
</feature>
<keyword evidence="2" id="KW-0472">Membrane</keyword>
<proteinExistence type="predicted"/>
<sequence>MRYFPLQRGTNESQYALGRVFLQEAYLAVNYESQTFSVSQAKFEEDLPAQIVAHPSVKTITEPRRGKIIGASVGTATGLTALIFILIIATRKGRSTASGNSKSSKIAFPELPNGLKTPNSIHEIDNYSLYWGYREIMGTEKAELLDEKWPSGSGKIIQEMPPHSPAPAMYELMTSRHFLGSSMIRSPNSLNRFAVFASTGTLREGRTSSDTKKEPSRVVSLSPRHVSSQRRSFRPRWLKVDRPLPSPSRGQPLDLNRSLPTTPISESPQISPAITSFSSRFTIRDYLSTSSNRTSVALSIIGDIQNFPRTLITRPAEVRDRRQRSNLSDSFMETEIMIPPGSFGPSTSASTSDSQGDGRRNLGSFF</sequence>
<accession>A0A8H3FVN1</accession>
<name>A0A8H3FVN1_9LECA</name>
<feature type="compositionally biased region" description="Polar residues" evidence="1">
    <location>
        <begin position="258"/>
        <end position="271"/>
    </location>
</feature>
<organism evidence="3 4">
    <name type="scientific">Alectoria fallacina</name>
    <dbReference type="NCBI Taxonomy" id="1903189"/>
    <lineage>
        <taxon>Eukaryota</taxon>
        <taxon>Fungi</taxon>
        <taxon>Dikarya</taxon>
        <taxon>Ascomycota</taxon>
        <taxon>Pezizomycotina</taxon>
        <taxon>Lecanoromycetes</taxon>
        <taxon>OSLEUM clade</taxon>
        <taxon>Lecanoromycetidae</taxon>
        <taxon>Lecanorales</taxon>
        <taxon>Lecanorineae</taxon>
        <taxon>Parmeliaceae</taxon>
        <taxon>Alectoria</taxon>
    </lineage>
</organism>
<feature type="region of interest" description="Disordered" evidence="1">
    <location>
        <begin position="201"/>
        <end position="271"/>
    </location>
</feature>
<comment type="caution">
    <text evidence="3">The sequence shown here is derived from an EMBL/GenBank/DDBJ whole genome shotgun (WGS) entry which is preliminary data.</text>
</comment>
<evidence type="ECO:0000256" key="1">
    <source>
        <dbReference type="SAM" id="MobiDB-lite"/>
    </source>
</evidence>
<reference evidence="3" key="1">
    <citation type="submission" date="2021-03" db="EMBL/GenBank/DDBJ databases">
        <authorList>
            <person name="Tagirdzhanova G."/>
        </authorList>
    </citation>
    <scope>NUCLEOTIDE SEQUENCE</scope>
</reference>
<protein>
    <submittedName>
        <fullName evidence="3">Uncharacterized protein</fullName>
    </submittedName>
</protein>
<dbReference type="EMBL" id="CAJPDR010000275">
    <property type="protein sequence ID" value="CAF9929912.1"/>
    <property type="molecule type" value="Genomic_DNA"/>
</dbReference>
<feature type="compositionally biased region" description="Basic residues" evidence="1">
    <location>
        <begin position="227"/>
        <end position="237"/>
    </location>
</feature>
<evidence type="ECO:0000313" key="4">
    <source>
        <dbReference type="Proteomes" id="UP000664203"/>
    </source>
</evidence>
<dbReference type="Proteomes" id="UP000664203">
    <property type="component" value="Unassembled WGS sequence"/>
</dbReference>
<gene>
    <name evidence="3" type="ORF">ALECFALPRED_004478</name>
</gene>
<dbReference type="AlphaFoldDB" id="A0A8H3FVN1"/>